<protein>
    <submittedName>
        <fullName evidence="3">Aldehyde/histidinol dehydrogenase</fullName>
    </submittedName>
</protein>
<dbReference type="EMBL" id="JARPMG010000016">
    <property type="protein sequence ID" value="KAJ8096456.1"/>
    <property type="molecule type" value="Genomic_DNA"/>
</dbReference>
<name>A0AAD7QKC4_9ASCO</name>
<organism evidence="3 4">
    <name type="scientific">Lipomyces tetrasporus</name>
    <dbReference type="NCBI Taxonomy" id="54092"/>
    <lineage>
        <taxon>Eukaryota</taxon>
        <taxon>Fungi</taxon>
        <taxon>Dikarya</taxon>
        <taxon>Ascomycota</taxon>
        <taxon>Saccharomycotina</taxon>
        <taxon>Lipomycetes</taxon>
        <taxon>Lipomycetales</taxon>
        <taxon>Lipomycetaceae</taxon>
        <taxon>Lipomyces</taxon>
    </lineage>
</organism>
<sequence length="135" mass="14914">MLASFPEVSVYRRSCDDPSRGFAVENPATGKVITMAQARSVETAHAAIQASQEAFAAWQGRSRQERCTDLMQAADEFEKYADDLALLRCLEIGKPHKDAVLDVLLLRQVCRYFGSIGDKLPSEFLNQGMAASVEE</sequence>
<keyword evidence="4" id="KW-1185">Reference proteome</keyword>
<dbReference type="RefSeq" id="XP_056039906.1">
    <property type="nucleotide sequence ID" value="XM_056186146.1"/>
</dbReference>
<dbReference type="InterPro" id="IPR016162">
    <property type="entry name" value="Ald_DH_N"/>
</dbReference>
<dbReference type="Pfam" id="PF00171">
    <property type="entry name" value="Aldedh"/>
    <property type="match status" value="1"/>
</dbReference>
<evidence type="ECO:0000259" key="2">
    <source>
        <dbReference type="Pfam" id="PF00171"/>
    </source>
</evidence>
<dbReference type="Proteomes" id="UP001217417">
    <property type="component" value="Unassembled WGS sequence"/>
</dbReference>
<evidence type="ECO:0000313" key="4">
    <source>
        <dbReference type="Proteomes" id="UP001217417"/>
    </source>
</evidence>
<dbReference type="PANTHER" id="PTHR11699">
    <property type="entry name" value="ALDEHYDE DEHYDROGENASE-RELATED"/>
    <property type="match status" value="1"/>
</dbReference>
<comment type="similarity">
    <text evidence="1">Belongs to the aldehyde dehydrogenase family.</text>
</comment>
<feature type="domain" description="Aldehyde dehydrogenase" evidence="2">
    <location>
        <begin position="20"/>
        <end position="127"/>
    </location>
</feature>
<evidence type="ECO:0000313" key="3">
    <source>
        <dbReference type="EMBL" id="KAJ8096456.1"/>
    </source>
</evidence>
<dbReference type="AlphaFoldDB" id="A0AAD7QKC4"/>
<dbReference type="GO" id="GO:0016491">
    <property type="term" value="F:oxidoreductase activity"/>
    <property type="evidence" value="ECO:0007669"/>
    <property type="project" value="InterPro"/>
</dbReference>
<dbReference type="GeneID" id="80881312"/>
<accession>A0AAD7QKC4</accession>
<proteinExistence type="inferred from homology"/>
<gene>
    <name evidence="3" type="ORF">POJ06DRAFT_241660</name>
</gene>
<comment type="caution">
    <text evidence="3">The sequence shown here is derived from an EMBL/GenBank/DDBJ whole genome shotgun (WGS) entry which is preliminary data.</text>
</comment>
<evidence type="ECO:0000256" key="1">
    <source>
        <dbReference type="ARBA" id="ARBA00009986"/>
    </source>
</evidence>
<dbReference type="SUPFAM" id="SSF53720">
    <property type="entry name" value="ALDH-like"/>
    <property type="match status" value="1"/>
</dbReference>
<dbReference type="InterPro" id="IPR016161">
    <property type="entry name" value="Ald_DH/histidinol_DH"/>
</dbReference>
<dbReference type="InterPro" id="IPR015590">
    <property type="entry name" value="Aldehyde_DH_dom"/>
</dbReference>
<reference evidence="3" key="1">
    <citation type="submission" date="2023-03" db="EMBL/GenBank/DDBJ databases">
        <title>Near-Complete genome sequence of Lipomyces tetrasporous NRRL Y-64009, an oleaginous yeast capable of growing on lignocellulosic hydrolysates.</title>
        <authorList>
            <consortium name="Lawrence Berkeley National Laboratory"/>
            <person name="Jagtap S.S."/>
            <person name="Liu J.-J."/>
            <person name="Walukiewicz H.E."/>
            <person name="Pangilinan J."/>
            <person name="Lipzen A."/>
            <person name="Ahrendt S."/>
            <person name="Koriabine M."/>
            <person name="Cobaugh K."/>
            <person name="Salamov A."/>
            <person name="Yoshinaga Y."/>
            <person name="Ng V."/>
            <person name="Daum C."/>
            <person name="Grigoriev I.V."/>
            <person name="Slininger P.J."/>
            <person name="Dien B.S."/>
            <person name="Jin Y.-S."/>
            <person name="Rao C.V."/>
        </authorList>
    </citation>
    <scope>NUCLEOTIDE SEQUENCE</scope>
    <source>
        <strain evidence="3">NRRL Y-64009</strain>
    </source>
</reference>
<dbReference type="Gene3D" id="3.40.605.10">
    <property type="entry name" value="Aldehyde Dehydrogenase, Chain A, domain 1"/>
    <property type="match status" value="1"/>
</dbReference>